<name>A0A5J4NW17_9TREM</name>
<evidence type="ECO:0000313" key="1">
    <source>
        <dbReference type="EMBL" id="KAA3679704.1"/>
    </source>
</evidence>
<sequence>FLIGFCYPCYMCHMYSRYEECCATPMCILFPGLVLRTYHRGKHRIATPLGNHNRKTCCLNKCTVSFQGTVFRDWVYDCCCPLCAACQLDRDMKHIERSTGELNI</sequence>
<feature type="non-terminal residue" evidence="1">
    <location>
        <position position="1"/>
    </location>
</feature>
<comment type="caution">
    <text evidence="1">The sequence shown here is derived from an EMBL/GenBank/DDBJ whole genome shotgun (WGS) entry which is preliminary data.</text>
</comment>
<evidence type="ECO:0000313" key="2">
    <source>
        <dbReference type="Proteomes" id="UP000324629"/>
    </source>
</evidence>
<organism evidence="1 2">
    <name type="scientific">Paragonimus westermani</name>
    <dbReference type="NCBI Taxonomy" id="34504"/>
    <lineage>
        <taxon>Eukaryota</taxon>
        <taxon>Metazoa</taxon>
        <taxon>Spiralia</taxon>
        <taxon>Lophotrochozoa</taxon>
        <taxon>Platyhelminthes</taxon>
        <taxon>Trematoda</taxon>
        <taxon>Digenea</taxon>
        <taxon>Plagiorchiida</taxon>
        <taxon>Troglotremata</taxon>
        <taxon>Troglotrematidae</taxon>
        <taxon>Paragonimus</taxon>
    </lineage>
</organism>
<keyword evidence="2" id="KW-1185">Reference proteome</keyword>
<dbReference type="AlphaFoldDB" id="A0A5J4NW17"/>
<dbReference type="Proteomes" id="UP000324629">
    <property type="component" value="Unassembled WGS sequence"/>
</dbReference>
<proteinExistence type="predicted"/>
<reference evidence="1 2" key="1">
    <citation type="journal article" date="2019" name="Gigascience">
        <title>Whole-genome sequence of the oriental lung fluke Paragonimus westermani.</title>
        <authorList>
            <person name="Oey H."/>
            <person name="Zakrzewski M."/>
            <person name="Narain K."/>
            <person name="Devi K.R."/>
            <person name="Agatsuma T."/>
            <person name="Nawaratna S."/>
            <person name="Gobert G.N."/>
            <person name="Jones M.K."/>
            <person name="Ragan M.A."/>
            <person name="McManus D.P."/>
            <person name="Krause L."/>
        </authorList>
    </citation>
    <scope>NUCLEOTIDE SEQUENCE [LARGE SCALE GENOMIC DNA]</scope>
    <source>
        <strain evidence="1 2">IND2009</strain>
    </source>
</reference>
<dbReference type="EMBL" id="QNGE01000659">
    <property type="protein sequence ID" value="KAA3679704.1"/>
    <property type="molecule type" value="Genomic_DNA"/>
</dbReference>
<accession>A0A5J4NW17</accession>
<protein>
    <submittedName>
        <fullName evidence="1">Uncharacterized protein</fullName>
    </submittedName>
</protein>
<gene>
    <name evidence="1" type="ORF">DEA37_0014469</name>
</gene>